<organism evidence="2 3">
    <name type="scientific">Lactobacillus rodentium</name>
    <dbReference type="NCBI Taxonomy" id="947835"/>
    <lineage>
        <taxon>Bacteria</taxon>
        <taxon>Bacillati</taxon>
        <taxon>Bacillota</taxon>
        <taxon>Bacilli</taxon>
        <taxon>Lactobacillales</taxon>
        <taxon>Lactobacillaceae</taxon>
        <taxon>Lactobacillus</taxon>
    </lineage>
</organism>
<dbReference type="RefSeq" id="WP_117117680.1">
    <property type="nucleotide sequence ID" value="NZ_BFBY01000001.1"/>
</dbReference>
<sequence length="201" mass="23365">MKNKPIIAIIYNFFNAISIATVGTLIISWPLLMTFTVIQKTYLLVHQSPASIMHVYSQLLLYLCWPFTTKLKMDKFPTSTSAAEHFYECKLLFELAIIIFVVGLIIYLYLKRRKKLNYISLTKTEALVFMILPVVVLPFALANFDTFFITFHKIIFNNNNWLFDPTTDPIINILTEDFFAACFAVAGMIYELYFAHFLVRK</sequence>
<dbReference type="EMBL" id="BFBY01000001">
    <property type="protein sequence ID" value="GBG04338.1"/>
    <property type="molecule type" value="Genomic_DNA"/>
</dbReference>
<reference evidence="3" key="1">
    <citation type="submission" date="2018-03" db="EMBL/GenBank/DDBJ databases">
        <title>New taxa in the Lactobacillus gasseri group.</title>
        <authorList>
            <person name="Tanizawa Y."/>
            <person name="Tohno M."/>
            <person name="Endo A."/>
            <person name="Arita M."/>
        </authorList>
    </citation>
    <scope>NUCLEOTIDE SEQUENCE [LARGE SCALE GENOMIC DNA]</scope>
    <source>
        <strain evidence="3">DSM 24759</strain>
    </source>
</reference>
<dbReference type="NCBIfam" id="TIGR01906">
    <property type="entry name" value="integ_TIGR01906"/>
    <property type="match status" value="1"/>
</dbReference>
<feature type="transmembrane region" description="Helical" evidence="1">
    <location>
        <begin position="178"/>
        <end position="199"/>
    </location>
</feature>
<keyword evidence="1" id="KW-0812">Transmembrane</keyword>
<keyword evidence="1" id="KW-1133">Transmembrane helix</keyword>
<keyword evidence="1" id="KW-0472">Membrane</keyword>
<accession>A0A2Z6T7W0</accession>
<feature type="transmembrane region" description="Helical" evidence="1">
    <location>
        <begin position="6"/>
        <end position="32"/>
    </location>
</feature>
<gene>
    <name evidence="2" type="ORF">LrDSM24759_02520</name>
</gene>
<name>A0A2Z6T7W0_9LACO</name>
<feature type="transmembrane region" description="Helical" evidence="1">
    <location>
        <begin position="91"/>
        <end position="110"/>
    </location>
</feature>
<proteinExistence type="predicted"/>
<dbReference type="Proteomes" id="UP000257317">
    <property type="component" value="Unassembled WGS sequence"/>
</dbReference>
<evidence type="ECO:0000313" key="3">
    <source>
        <dbReference type="Proteomes" id="UP000257317"/>
    </source>
</evidence>
<dbReference type="OrthoDB" id="9813051at2"/>
<feature type="transmembrane region" description="Helical" evidence="1">
    <location>
        <begin position="126"/>
        <end position="151"/>
    </location>
</feature>
<dbReference type="Pfam" id="PF07314">
    <property type="entry name" value="Lit"/>
    <property type="match status" value="1"/>
</dbReference>
<evidence type="ECO:0000313" key="2">
    <source>
        <dbReference type="EMBL" id="GBG04338.1"/>
    </source>
</evidence>
<evidence type="ECO:0000256" key="1">
    <source>
        <dbReference type="SAM" id="Phobius"/>
    </source>
</evidence>
<keyword evidence="3" id="KW-1185">Reference proteome</keyword>
<dbReference type="AlphaFoldDB" id="A0A2Z6T7W0"/>
<dbReference type="InterPro" id="IPR010178">
    <property type="entry name" value="Lit"/>
</dbReference>
<comment type="caution">
    <text evidence="2">The sequence shown here is derived from an EMBL/GenBank/DDBJ whole genome shotgun (WGS) entry which is preliminary data.</text>
</comment>
<protein>
    <submittedName>
        <fullName evidence="2">Membrane protein</fullName>
    </submittedName>
</protein>